<feature type="signal peptide" evidence="1">
    <location>
        <begin position="1"/>
        <end position="20"/>
    </location>
</feature>
<feature type="chain" id="PRO_5015177608" evidence="1">
    <location>
        <begin position="21"/>
        <end position="82"/>
    </location>
</feature>
<dbReference type="EMBL" id="GGEC01024864">
    <property type="protein sequence ID" value="MBX05348.1"/>
    <property type="molecule type" value="Transcribed_RNA"/>
</dbReference>
<sequence>MKNQHSKLAFMLLVFHYALASGCIPNSYYPLIVTASKKIPSVLIPTQATEFRSCRNFHNWTKHIYWFIHDLENNALSYKLKA</sequence>
<keyword evidence="1" id="KW-0732">Signal</keyword>
<protein>
    <submittedName>
        <fullName evidence="2">Uncharacterized protein</fullName>
    </submittedName>
</protein>
<dbReference type="PROSITE" id="PS51257">
    <property type="entry name" value="PROKAR_LIPOPROTEIN"/>
    <property type="match status" value="1"/>
</dbReference>
<organism evidence="2">
    <name type="scientific">Rhizophora mucronata</name>
    <name type="common">Asiatic mangrove</name>
    <dbReference type="NCBI Taxonomy" id="61149"/>
    <lineage>
        <taxon>Eukaryota</taxon>
        <taxon>Viridiplantae</taxon>
        <taxon>Streptophyta</taxon>
        <taxon>Embryophyta</taxon>
        <taxon>Tracheophyta</taxon>
        <taxon>Spermatophyta</taxon>
        <taxon>Magnoliopsida</taxon>
        <taxon>eudicotyledons</taxon>
        <taxon>Gunneridae</taxon>
        <taxon>Pentapetalae</taxon>
        <taxon>rosids</taxon>
        <taxon>fabids</taxon>
        <taxon>Malpighiales</taxon>
        <taxon>Rhizophoraceae</taxon>
        <taxon>Rhizophora</taxon>
    </lineage>
</organism>
<evidence type="ECO:0000256" key="1">
    <source>
        <dbReference type="SAM" id="SignalP"/>
    </source>
</evidence>
<name>A0A2P2KHZ3_RHIMU</name>
<evidence type="ECO:0000313" key="2">
    <source>
        <dbReference type="EMBL" id="MBX05348.1"/>
    </source>
</evidence>
<accession>A0A2P2KHZ3</accession>
<reference evidence="2" key="1">
    <citation type="submission" date="2018-02" db="EMBL/GenBank/DDBJ databases">
        <title>Rhizophora mucronata_Transcriptome.</title>
        <authorList>
            <person name="Meera S.P."/>
            <person name="Sreeshan A."/>
            <person name="Augustine A."/>
        </authorList>
    </citation>
    <scope>NUCLEOTIDE SEQUENCE</scope>
    <source>
        <tissue evidence="2">Leaf</tissue>
    </source>
</reference>
<dbReference type="AlphaFoldDB" id="A0A2P2KHZ3"/>
<proteinExistence type="predicted"/>